<sequence length="349" mass="39004">SCPPALPFSRTAPHVFSLLSLVPLNPTPHPIFPTPSLLPILSPMPPPPRNDGSRDSDTSPAFHLPQLVFSPVDLEEPPFARHRGRAAATTRGLPLAGAPSFSTTRHQQRRMTPPSTPSHDVQPLTPPETLARIGQRQLRQLKEGAGHGEATRAASSVHTHHRSSEGASLLGLANYADEEEDEHRGPRGRANGRPREEEEEEDERRALERRPRQVELRRDCPYLDTVNRLRPLDKRQFGVFRDCMYGGIEGVPLLTNCRRLPKLQLIGRLTTWLSKQQNQFSGVLGSTSLLIGQIMNLDSAILVQIPLIWYDASTLMHQLCSINMDTYCLLVVFFDSFVLPLLPVTRFQT</sequence>
<dbReference type="STRING" id="200361.A0A452Y957"/>
<proteinExistence type="predicted"/>
<reference evidence="3" key="1">
    <citation type="journal article" date="2014" name="Science">
        <title>Ancient hybridizations among the ancestral genomes of bread wheat.</title>
        <authorList>
            <consortium name="International Wheat Genome Sequencing Consortium,"/>
            <person name="Marcussen T."/>
            <person name="Sandve S.R."/>
            <person name="Heier L."/>
            <person name="Spannagl M."/>
            <person name="Pfeifer M."/>
            <person name="Jakobsen K.S."/>
            <person name="Wulff B.B."/>
            <person name="Steuernagel B."/>
            <person name="Mayer K.F."/>
            <person name="Olsen O.A."/>
        </authorList>
    </citation>
    <scope>NUCLEOTIDE SEQUENCE [LARGE SCALE GENOMIC DNA]</scope>
    <source>
        <strain evidence="3">cv. AL8/78</strain>
    </source>
</reference>
<reference evidence="2" key="4">
    <citation type="submission" date="2019-03" db="UniProtKB">
        <authorList>
            <consortium name="EnsemblPlants"/>
        </authorList>
    </citation>
    <scope>IDENTIFICATION</scope>
</reference>
<dbReference type="Gramene" id="AET1Gv20341000.8">
    <property type="protein sequence ID" value="AET1Gv20341000.8"/>
    <property type="gene ID" value="AET1Gv20341000"/>
</dbReference>
<feature type="region of interest" description="Disordered" evidence="1">
    <location>
        <begin position="82"/>
        <end position="126"/>
    </location>
</feature>
<protein>
    <submittedName>
        <fullName evidence="2">Uncharacterized protein</fullName>
    </submittedName>
</protein>
<accession>A0A452Y957</accession>
<organism evidence="2 3">
    <name type="scientific">Aegilops tauschii subsp. strangulata</name>
    <name type="common">Goatgrass</name>
    <dbReference type="NCBI Taxonomy" id="200361"/>
    <lineage>
        <taxon>Eukaryota</taxon>
        <taxon>Viridiplantae</taxon>
        <taxon>Streptophyta</taxon>
        <taxon>Embryophyta</taxon>
        <taxon>Tracheophyta</taxon>
        <taxon>Spermatophyta</taxon>
        <taxon>Magnoliopsida</taxon>
        <taxon>Liliopsida</taxon>
        <taxon>Poales</taxon>
        <taxon>Poaceae</taxon>
        <taxon>BOP clade</taxon>
        <taxon>Pooideae</taxon>
        <taxon>Triticodae</taxon>
        <taxon>Triticeae</taxon>
        <taxon>Triticinae</taxon>
        <taxon>Aegilops</taxon>
    </lineage>
</organism>
<reference evidence="2" key="5">
    <citation type="journal article" date="2021" name="G3 (Bethesda)">
        <title>Aegilops tauschii genome assembly Aet v5.0 features greater sequence contiguity and improved annotation.</title>
        <authorList>
            <person name="Wang L."/>
            <person name="Zhu T."/>
            <person name="Rodriguez J.C."/>
            <person name="Deal K.R."/>
            <person name="Dubcovsky J."/>
            <person name="McGuire P.E."/>
            <person name="Lux T."/>
            <person name="Spannagl M."/>
            <person name="Mayer K.F.X."/>
            <person name="Baldrich P."/>
            <person name="Meyers B.C."/>
            <person name="Huo N."/>
            <person name="Gu Y.Q."/>
            <person name="Zhou H."/>
            <person name="Devos K.M."/>
            <person name="Bennetzen J.L."/>
            <person name="Unver T."/>
            <person name="Budak H."/>
            <person name="Gulick P.J."/>
            <person name="Galiba G."/>
            <person name="Kalapos B."/>
            <person name="Nelson D.R."/>
            <person name="Li P."/>
            <person name="You F.M."/>
            <person name="Luo M.C."/>
            <person name="Dvorak J."/>
        </authorList>
    </citation>
    <scope>NUCLEOTIDE SEQUENCE [LARGE SCALE GENOMIC DNA]</scope>
    <source>
        <strain evidence="2">cv. AL8/78</strain>
    </source>
</reference>
<evidence type="ECO:0000313" key="2">
    <source>
        <dbReference type="EnsemblPlants" id="AET1Gv20341000.8"/>
    </source>
</evidence>
<keyword evidence="3" id="KW-1185">Reference proteome</keyword>
<feature type="region of interest" description="Disordered" evidence="1">
    <location>
        <begin position="40"/>
        <end position="62"/>
    </location>
</feature>
<reference evidence="3" key="2">
    <citation type="journal article" date="2017" name="Nat. Plants">
        <title>The Aegilops tauschii genome reveals multiple impacts of transposons.</title>
        <authorList>
            <person name="Zhao G."/>
            <person name="Zou C."/>
            <person name="Li K."/>
            <person name="Wang K."/>
            <person name="Li T."/>
            <person name="Gao L."/>
            <person name="Zhang X."/>
            <person name="Wang H."/>
            <person name="Yang Z."/>
            <person name="Liu X."/>
            <person name="Jiang W."/>
            <person name="Mao L."/>
            <person name="Kong X."/>
            <person name="Jiao Y."/>
            <person name="Jia J."/>
        </authorList>
    </citation>
    <scope>NUCLEOTIDE SEQUENCE [LARGE SCALE GENOMIC DNA]</scope>
    <source>
        <strain evidence="3">cv. AL8/78</strain>
    </source>
</reference>
<feature type="region of interest" description="Disordered" evidence="1">
    <location>
        <begin position="143"/>
        <end position="211"/>
    </location>
</feature>
<dbReference type="Proteomes" id="UP000015105">
    <property type="component" value="Chromosome 1D"/>
</dbReference>
<evidence type="ECO:0000256" key="1">
    <source>
        <dbReference type="SAM" id="MobiDB-lite"/>
    </source>
</evidence>
<reference evidence="2" key="3">
    <citation type="journal article" date="2017" name="Nature">
        <title>Genome sequence of the progenitor of the wheat D genome Aegilops tauschii.</title>
        <authorList>
            <person name="Luo M.C."/>
            <person name="Gu Y.Q."/>
            <person name="Puiu D."/>
            <person name="Wang H."/>
            <person name="Twardziok S.O."/>
            <person name="Deal K.R."/>
            <person name="Huo N."/>
            <person name="Zhu T."/>
            <person name="Wang L."/>
            <person name="Wang Y."/>
            <person name="McGuire P.E."/>
            <person name="Liu S."/>
            <person name="Long H."/>
            <person name="Ramasamy R.K."/>
            <person name="Rodriguez J.C."/>
            <person name="Van S.L."/>
            <person name="Yuan L."/>
            <person name="Wang Z."/>
            <person name="Xia Z."/>
            <person name="Xiao L."/>
            <person name="Anderson O.D."/>
            <person name="Ouyang S."/>
            <person name="Liang Y."/>
            <person name="Zimin A.V."/>
            <person name="Pertea G."/>
            <person name="Qi P."/>
            <person name="Bennetzen J.L."/>
            <person name="Dai X."/>
            <person name="Dawson M.W."/>
            <person name="Muller H.G."/>
            <person name="Kugler K."/>
            <person name="Rivarola-Duarte L."/>
            <person name="Spannagl M."/>
            <person name="Mayer K.F.X."/>
            <person name="Lu F.H."/>
            <person name="Bevan M.W."/>
            <person name="Leroy P."/>
            <person name="Li P."/>
            <person name="You F.M."/>
            <person name="Sun Q."/>
            <person name="Liu Z."/>
            <person name="Lyons E."/>
            <person name="Wicker T."/>
            <person name="Salzberg S.L."/>
            <person name="Devos K.M."/>
            <person name="Dvorak J."/>
        </authorList>
    </citation>
    <scope>NUCLEOTIDE SEQUENCE [LARGE SCALE GENOMIC DNA]</scope>
    <source>
        <strain evidence="2">cv. AL8/78</strain>
    </source>
</reference>
<dbReference type="AlphaFoldDB" id="A0A452Y957"/>
<name>A0A452Y957_AEGTS</name>
<evidence type="ECO:0000313" key="3">
    <source>
        <dbReference type="Proteomes" id="UP000015105"/>
    </source>
</evidence>
<dbReference type="EnsemblPlants" id="AET1Gv20341000.8">
    <property type="protein sequence ID" value="AET1Gv20341000.8"/>
    <property type="gene ID" value="AET1Gv20341000"/>
</dbReference>